<organism evidence="1 2">
    <name type="scientific">Sporosarcina highlanderae</name>
    <dbReference type="NCBI Taxonomy" id="3035916"/>
    <lineage>
        <taxon>Bacteria</taxon>
        <taxon>Bacillati</taxon>
        <taxon>Bacillota</taxon>
        <taxon>Bacilli</taxon>
        <taxon>Bacillales</taxon>
        <taxon>Caryophanaceae</taxon>
        <taxon>Sporosarcina</taxon>
    </lineage>
</organism>
<dbReference type="EMBL" id="JAROCC010000005">
    <property type="protein sequence ID" value="MDN4607480.1"/>
    <property type="molecule type" value="Genomic_DNA"/>
</dbReference>
<accession>A0ABT8JQQ9</accession>
<proteinExistence type="predicted"/>
<comment type="caution">
    <text evidence="1">The sequence shown here is derived from an EMBL/GenBank/DDBJ whole genome shotgun (WGS) entry which is preliminary data.</text>
</comment>
<protein>
    <recommendedName>
        <fullName evidence="3">Flagellar hook-length control protein FliK</fullName>
    </recommendedName>
</protein>
<gene>
    <name evidence="1" type="ORF">P5G49_08270</name>
</gene>
<evidence type="ECO:0000313" key="1">
    <source>
        <dbReference type="EMBL" id="MDN4607480.1"/>
    </source>
</evidence>
<dbReference type="Proteomes" id="UP001175097">
    <property type="component" value="Unassembled WGS sequence"/>
</dbReference>
<name>A0ABT8JQQ9_9BACL</name>
<dbReference type="RefSeq" id="WP_301243020.1">
    <property type="nucleotide sequence ID" value="NZ_JAROCC010000005.1"/>
</dbReference>
<sequence>MSHPSIHGLMNNFLTPNSIGLSLREGQVFQGRINQIFKGQMAEVQIGEQKLMARLEVAMQTGDAYFFKVKSIEPDVQLKIITGPITATETKENQMMKLIETMQLPKSEEMQSLINHFIKHKIPVSRENLISAAHLMKSVPPTIQEEALSSVQRLVELKLPLTDLNFKTFVGIETKEGMHRVLDSFKTALVDDFSLSAHHKDKILGTLDQLGRISNSIVEQTIDGNVMKDVMQKLFNTLGFNYEAVLIQNEPDINKIKDMLKPQLIALLNESAISPALREASELAVARLNGSLLQSVESGMNQQIVMQLPLELLGKRIDATMQWNGRMREDGKIDPEYARILFYLDLSSIKETVIDMQVQNRVVSVTVFNDDEKLKLIGDIFQERLKSGLESADYKLSGISFKKLEKEAKRNISNQLKSNFQGVDFRV</sequence>
<keyword evidence="2" id="KW-1185">Reference proteome</keyword>
<evidence type="ECO:0008006" key="3">
    <source>
        <dbReference type="Google" id="ProtNLM"/>
    </source>
</evidence>
<evidence type="ECO:0000313" key="2">
    <source>
        <dbReference type="Proteomes" id="UP001175097"/>
    </source>
</evidence>
<reference evidence="1" key="1">
    <citation type="submission" date="2023-03" db="EMBL/GenBank/DDBJ databases">
        <title>MT1 and MT2 Draft Genomes of Novel Species.</title>
        <authorList>
            <person name="Venkateswaran K."/>
        </authorList>
    </citation>
    <scope>NUCLEOTIDE SEQUENCE</scope>
    <source>
        <strain evidence="1">F6_3S_P_2</strain>
    </source>
</reference>